<dbReference type="InterPro" id="IPR006527">
    <property type="entry name" value="F-box-assoc_dom_typ1"/>
</dbReference>
<dbReference type="Gene3D" id="1.20.1280.50">
    <property type="match status" value="1"/>
</dbReference>
<feature type="domain" description="F-box" evidence="1">
    <location>
        <begin position="29"/>
        <end position="71"/>
    </location>
</feature>
<proteinExistence type="predicted"/>
<dbReference type="OrthoDB" id="1555129at2759"/>
<dbReference type="InterPro" id="IPR001810">
    <property type="entry name" value="F-box_dom"/>
</dbReference>
<dbReference type="Pfam" id="PF00646">
    <property type="entry name" value="F-box"/>
    <property type="match status" value="1"/>
</dbReference>
<evidence type="ECO:0000313" key="3">
    <source>
        <dbReference type="RefSeq" id="XP_012568605.1"/>
    </source>
</evidence>
<reference evidence="3" key="2">
    <citation type="submission" date="2025-08" db="UniProtKB">
        <authorList>
            <consortium name="RefSeq"/>
        </authorList>
    </citation>
    <scope>IDENTIFICATION</scope>
    <source>
        <tissue evidence="3">Etiolated seedlings</tissue>
    </source>
</reference>
<organism evidence="2 3">
    <name type="scientific">Cicer arietinum</name>
    <name type="common">Chickpea</name>
    <name type="synonym">Garbanzo</name>
    <dbReference type="NCBI Taxonomy" id="3827"/>
    <lineage>
        <taxon>Eukaryota</taxon>
        <taxon>Viridiplantae</taxon>
        <taxon>Streptophyta</taxon>
        <taxon>Embryophyta</taxon>
        <taxon>Tracheophyta</taxon>
        <taxon>Spermatophyta</taxon>
        <taxon>Magnoliopsida</taxon>
        <taxon>eudicotyledons</taxon>
        <taxon>Gunneridae</taxon>
        <taxon>Pentapetalae</taxon>
        <taxon>rosids</taxon>
        <taxon>fabids</taxon>
        <taxon>Fabales</taxon>
        <taxon>Fabaceae</taxon>
        <taxon>Papilionoideae</taxon>
        <taxon>50 kb inversion clade</taxon>
        <taxon>NPAAA clade</taxon>
        <taxon>Hologalegina</taxon>
        <taxon>IRL clade</taxon>
        <taxon>Cicereae</taxon>
        <taxon>Cicer</taxon>
    </lineage>
</organism>
<dbReference type="AlphaFoldDB" id="A0A1S3DYS7"/>
<dbReference type="KEGG" id="cam:101495073"/>
<dbReference type="STRING" id="3827.A0A1S3DYS7"/>
<keyword evidence="2" id="KW-1185">Reference proteome</keyword>
<dbReference type="GeneID" id="101495073"/>
<evidence type="ECO:0000259" key="1">
    <source>
        <dbReference type="SMART" id="SM00256"/>
    </source>
</evidence>
<dbReference type="CDD" id="cd22157">
    <property type="entry name" value="F-box_AtFBW1-like"/>
    <property type="match status" value="1"/>
</dbReference>
<dbReference type="PANTHER" id="PTHR31672">
    <property type="entry name" value="BNACNNG10540D PROTEIN"/>
    <property type="match status" value="1"/>
</dbReference>
<protein>
    <submittedName>
        <fullName evidence="3">F-box protein CPR1-like</fullName>
    </submittedName>
</protein>
<dbReference type="SUPFAM" id="SSF81383">
    <property type="entry name" value="F-box domain"/>
    <property type="match status" value="1"/>
</dbReference>
<evidence type="ECO:0000313" key="2">
    <source>
        <dbReference type="Proteomes" id="UP000087171"/>
    </source>
</evidence>
<accession>A0A1S3DYS7</accession>
<dbReference type="RefSeq" id="XP_012568605.1">
    <property type="nucleotide sequence ID" value="XM_012713151.2"/>
</dbReference>
<dbReference type="SMART" id="SM00256">
    <property type="entry name" value="FBOX"/>
    <property type="match status" value="1"/>
</dbReference>
<sequence>MDSSYYVASNSHLNNIAIAATIGKVRNYIPDDIVFSILSKLPIKSLKRFMCVCKSWSLLFEDPHFMTMFRYKFICNHNNESLLLQLRLPYTDDDDLYVNRMYSWDLDFLEFPIPFIPGNKYYTELYSLSRKRFVNKIKLDWPNLLPNQEHIVQFDLHDPFDFKIFGFASVNGILCLVKSNLRSVLLWNPTTKECKVIPPSPIESRHLPLPYQPMPQLDVYGFGYDIVRDDYKVIRHVSFIFDSTQTTYNWEIYSLRNDSWRKLDFDMPTSYRSCQHVHVYVDGVCHWLCDNEEATHTLGEARLVSFDLNNESFVITPIPYIEDDKDYNVWWRNLAELNGSITLITYHEQTTTFHISILGELGVKESWIKLFIVGPLSCVQSPIGMGKKGEIFFIRNDHKLSWFDLNNQTVEEFDGDENWGRDYTYYKESFLPIGGINN</sequence>
<dbReference type="NCBIfam" id="TIGR01640">
    <property type="entry name" value="F_box_assoc_1"/>
    <property type="match status" value="1"/>
</dbReference>
<dbReference type="Proteomes" id="UP000087171">
    <property type="component" value="Chromosome Ca2"/>
</dbReference>
<dbReference type="Pfam" id="PF07734">
    <property type="entry name" value="FBA_1"/>
    <property type="match status" value="1"/>
</dbReference>
<dbReference type="PaxDb" id="3827-XP_004491295.1"/>
<dbReference type="PANTHER" id="PTHR31672:SF13">
    <property type="entry name" value="F-BOX PROTEIN CPR30-LIKE"/>
    <property type="match status" value="1"/>
</dbReference>
<name>A0A1S3DYS7_CICAR</name>
<dbReference type="InterPro" id="IPR036047">
    <property type="entry name" value="F-box-like_dom_sf"/>
</dbReference>
<gene>
    <name evidence="3" type="primary">LOC101495073</name>
</gene>
<reference evidence="2" key="1">
    <citation type="journal article" date="2013" name="Nat. Biotechnol.">
        <title>Draft genome sequence of chickpea (Cicer arietinum) provides a resource for trait improvement.</title>
        <authorList>
            <person name="Varshney R.K."/>
            <person name="Song C."/>
            <person name="Saxena R.K."/>
            <person name="Azam S."/>
            <person name="Yu S."/>
            <person name="Sharpe A.G."/>
            <person name="Cannon S."/>
            <person name="Baek J."/>
            <person name="Rosen B.D."/>
            <person name="Tar'an B."/>
            <person name="Millan T."/>
            <person name="Zhang X."/>
            <person name="Ramsay L.D."/>
            <person name="Iwata A."/>
            <person name="Wang Y."/>
            <person name="Nelson W."/>
            <person name="Farmer A.D."/>
            <person name="Gaur P.M."/>
            <person name="Soderlund C."/>
            <person name="Penmetsa R.V."/>
            <person name="Xu C."/>
            <person name="Bharti A.K."/>
            <person name="He W."/>
            <person name="Winter P."/>
            <person name="Zhao S."/>
            <person name="Hane J.K."/>
            <person name="Carrasquilla-Garcia N."/>
            <person name="Condie J.A."/>
            <person name="Upadhyaya H.D."/>
            <person name="Luo M.C."/>
            <person name="Thudi M."/>
            <person name="Gowda C.L."/>
            <person name="Singh N.P."/>
            <person name="Lichtenzveig J."/>
            <person name="Gali K.K."/>
            <person name="Rubio J."/>
            <person name="Nadarajan N."/>
            <person name="Dolezel J."/>
            <person name="Bansal K.C."/>
            <person name="Xu X."/>
            <person name="Edwards D."/>
            <person name="Zhang G."/>
            <person name="Kahl G."/>
            <person name="Gil J."/>
            <person name="Singh K.B."/>
            <person name="Datta S.K."/>
            <person name="Jackson S.A."/>
            <person name="Wang J."/>
            <person name="Cook D.R."/>
        </authorList>
    </citation>
    <scope>NUCLEOTIDE SEQUENCE [LARGE SCALE GENOMIC DNA]</scope>
    <source>
        <strain evidence="2">cv. CDC Frontier</strain>
    </source>
</reference>
<dbReference type="InterPro" id="IPR017451">
    <property type="entry name" value="F-box-assoc_interact_dom"/>
</dbReference>
<dbReference type="InterPro" id="IPR050796">
    <property type="entry name" value="SCF_F-box_component"/>
</dbReference>